<dbReference type="GeneID" id="38780322"/>
<organism evidence="1 2">
    <name type="scientific">Sparassis crispa</name>
    <dbReference type="NCBI Taxonomy" id="139825"/>
    <lineage>
        <taxon>Eukaryota</taxon>
        <taxon>Fungi</taxon>
        <taxon>Dikarya</taxon>
        <taxon>Basidiomycota</taxon>
        <taxon>Agaricomycotina</taxon>
        <taxon>Agaricomycetes</taxon>
        <taxon>Polyporales</taxon>
        <taxon>Sparassidaceae</taxon>
        <taxon>Sparassis</taxon>
    </lineage>
</organism>
<dbReference type="RefSeq" id="XP_027614318.1">
    <property type="nucleotide sequence ID" value="XM_027758517.1"/>
</dbReference>
<dbReference type="EMBL" id="BFAD01000005">
    <property type="protein sequence ID" value="GBE83405.1"/>
    <property type="molecule type" value="Genomic_DNA"/>
</dbReference>
<name>A0A401GMG7_9APHY</name>
<dbReference type="AlphaFoldDB" id="A0A401GMG7"/>
<dbReference type="InParanoid" id="A0A401GMG7"/>
<reference evidence="1 2" key="1">
    <citation type="journal article" date="2018" name="Sci. Rep.">
        <title>Genome sequence of the cauliflower mushroom Sparassis crispa (Hanabiratake) and its association with beneficial usage.</title>
        <authorList>
            <person name="Kiyama R."/>
            <person name="Furutani Y."/>
            <person name="Kawaguchi K."/>
            <person name="Nakanishi T."/>
        </authorList>
    </citation>
    <scope>NUCLEOTIDE SEQUENCE [LARGE SCALE GENOMIC DNA]</scope>
</reference>
<keyword evidence="2" id="KW-1185">Reference proteome</keyword>
<accession>A0A401GMG7</accession>
<protein>
    <submittedName>
        <fullName evidence="1">Uncharacterized protein</fullName>
    </submittedName>
</protein>
<comment type="caution">
    <text evidence="1">The sequence shown here is derived from an EMBL/GenBank/DDBJ whole genome shotgun (WGS) entry which is preliminary data.</text>
</comment>
<dbReference type="Proteomes" id="UP000287166">
    <property type="component" value="Unassembled WGS sequence"/>
</dbReference>
<sequence>MGVPVPSDIILQDPVERVAPYHPILGPDAMSNVTEMAAHHAEAQCLPIIGLPGVPSPSTQPGFDSNEMRSLPLVSDSPITSNNSAPSAVCQWDAAFDRRERPSIVLAKNAPPTLEDEHAAQRFITDPENDDAVEFFAILLLRYRANMNRRLLNLHKYIAEPALLEDFRSALSLYKTMSITKECPNSTDLRSDQYPNGEPSFRTMLGDIIDKLQALSAFQLGEVNFPRTSTSGFPIFQSRSYTIDS</sequence>
<evidence type="ECO:0000313" key="1">
    <source>
        <dbReference type="EMBL" id="GBE83405.1"/>
    </source>
</evidence>
<proteinExistence type="predicted"/>
<gene>
    <name evidence="1" type="ORF">SCP_0504530</name>
</gene>
<evidence type="ECO:0000313" key="2">
    <source>
        <dbReference type="Proteomes" id="UP000287166"/>
    </source>
</evidence>